<comment type="caution">
    <text evidence="2">The sequence shown here is derived from an EMBL/GenBank/DDBJ whole genome shotgun (WGS) entry which is preliminary data.</text>
</comment>
<keyword evidence="1" id="KW-0472">Membrane</keyword>
<feature type="transmembrane region" description="Helical" evidence="1">
    <location>
        <begin position="125"/>
        <end position="142"/>
    </location>
</feature>
<evidence type="ECO:0000256" key="1">
    <source>
        <dbReference type="SAM" id="Phobius"/>
    </source>
</evidence>
<keyword evidence="1" id="KW-0812">Transmembrane</keyword>
<reference evidence="2 3" key="1">
    <citation type="journal article" date="2019" name="Int. J. Syst. Evol. Microbiol.">
        <title>The Global Catalogue of Microorganisms (GCM) 10K type strain sequencing project: providing services to taxonomists for standard genome sequencing and annotation.</title>
        <authorList>
            <consortium name="The Broad Institute Genomics Platform"/>
            <consortium name="The Broad Institute Genome Sequencing Center for Infectious Disease"/>
            <person name="Wu L."/>
            <person name="Ma J."/>
        </authorList>
    </citation>
    <scope>NUCLEOTIDE SEQUENCE [LARGE SCALE GENOMIC DNA]</scope>
    <source>
        <strain evidence="2 3">JCM 14307</strain>
    </source>
</reference>
<name>A0ABN2H3X7_9ACTN</name>
<gene>
    <name evidence="2" type="ORF">GCM10009745_27250</name>
</gene>
<accession>A0ABN2H3X7</accession>
<organism evidence="2 3">
    <name type="scientific">Kribbella yunnanensis</name>
    <dbReference type="NCBI Taxonomy" id="190194"/>
    <lineage>
        <taxon>Bacteria</taxon>
        <taxon>Bacillati</taxon>
        <taxon>Actinomycetota</taxon>
        <taxon>Actinomycetes</taxon>
        <taxon>Propionibacteriales</taxon>
        <taxon>Kribbellaceae</taxon>
        <taxon>Kribbella</taxon>
    </lineage>
</organism>
<keyword evidence="3" id="KW-1185">Reference proteome</keyword>
<dbReference type="Proteomes" id="UP001500280">
    <property type="component" value="Unassembled WGS sequence"/>
</dbReference>
<evidence type="ECO:0000313" key="3">
    <source>
        <dbReference type="Proteomes" id="UP001500280"/>
    </source>
</evidence>
<dbReference type="Pfam" id="PF22564">
    <property type="entry name" value="HAAS"/>
    <property type="match status" value="1"/>
</dbReference>
<evidence type="ECO:0000313" key="2">
    <source>
        <dbReference type="EMBL" id="GAA1681617.1"/>
    </source>
</evidence>
<protein>
    <recommendedName>
        <fullName evidence="4">DUF1700 domain-containing protein</fullName>
    </recommendedName>
</protein>
<sequence length="184" mass="19760">MSADRLVAAYLSDLVMAAEPLPEERRTDLIVDVTSHIAEARAAGATSDDDIRQMLKQLGDPADIVAAATDGLVLVERPSAQPRLRGRDIATLILLPVGVYIFLAGWVAGVVLLWTSDRWTTREKLLGTLVTPFGFASAQVFATVDFGDTLPRVVGIPLAVLLLLAPVFTFIVLIKNGRPGRSAE</sequence>
<dbReference type="EMBL" id="BAAANF010000009">
    <property type="protein sequence ID" value="GAA1681617.1"/>
    <property type="molecule type" value="Genomic_DNA"/>
</dbReference>
<keyword evidence="1" id="KW-1133">Transmembrane helix</keyword>
<feature type="transmembrane region" description="Helical" evidence="1">
    <location>
        <begin position="154"/>
        <end position="174"/>
    </location>
</feature>
<evidence type="ECO:0008006" key="4">
    <source>
        <dbReference type="Google" id="ProtNLM"/>
    </source>
</evidence>
<proteinExistence type="predicted"/>
<dbReference type="RefSeq" id="WP_344150168.1">
    <property type="nucleotide sequence ID" value="NZ_BAAANF010000009.1"/>
</dbReference>
<feature type="transmembrane region" description="Helical" evidence="1">
    <location>
        <begin position="89"/>
        <end position="113"/>
    </location>
</feature>